<dbReference type="SUPFAM" id="SSF46894">
    <property type="entry name" value="C-terminal effector domain of the bipartite response regulators"/>
    <property type="match status" value="1"/>
</dbReference>
<reference evidence="2" key="1">
    <citation type="journal article" date="2014" name="Int. J. Syst. Evol. Microbiol.">
        <title>Complete genome sequence of Corynebacterium casei LMG S-19264T (=DSM 44701T), isolated from a smear-ripened cheese.</title>
        <authorList>
            <consortium name="US DOE Joint Genome Institute (JGI-PGF)"/>
            <person name="Walter F."/>
            <person name="Albersmeier A."/>
            <person name="Kalinowski J."/>
            <person name="Ruckert C."/>
        </authorList>
    </citation>
    <scope>NUCLEOTIDE SEQUENCE</scope>
    <source>
        <strain evidence="2">JCM 4646</strain>
    </source>
</reference>
<accession>A0A919L1Z6</accession>
<dbReference type="GO" id="GO:0003677">
    <property type="term" value="F:DNA binding"/>
    <property type="evidence" value="ECO:0007669"/>
    <property type="project" value="InterPro"/>
</dbReference>
<comment type="caution">
    <text evidence="2">The sequence shown here is derived from an EMBL/GenBank/DDBJ whole genome shotgun (WGS) entry which is preliminary data.</text>
</comment>
<dbReference type="PANTHER" id="PTHR34293:SF1">
    <property type="entry name" value="HTH-TYPE TRANSCRIPTIONAL REGULATOR TRMBL2"/>
    <property type="match status" value="1"/>
</dbReference>
<gene>
    <name evidence="2" type="ORF">GCM10018781_58840</name>
</gene>
<sequence>MSGLIALGVPDEHLRLYRYFLRHPGHAAEAAGTAFGWDRDTVEEALERLQGKGLIRLSDQHTVLVSDPSVAVEWLVEQQLGELRNTTDQVVAARKVIAALAEEHKHGLAETPVGEIERVDGVDAIRDRLADLAFFTFRELMALLPNRWQPESIEQARQSDLRMLRRGIRWRTVVGPEAVADPGTSAYLRELVALGGEVRFTDQAIRRMVIWDRGVAMVPVDPDDYQQATLVVRQAGLVANTVAWFEQVWESSRELPAEESDGEGVPPPLSEVERRVLEVLTRTDKDEAAAREMGVSLRTFRRYIADIMLRLGAANRFQAGLLAKERGWI</sequence>
<dbReference type="Pfam" id="PF00196">
    <property type="entry name" value="GerE"/>
    <property type="match status" value="1"/>
</dbReference>
<evidence type="ECO:0000313" key="2">
    <source>
        <dbReference type="EMBL" id="GHH79856.1"/>
    </source>
</evidence>
<dbReference type="Gene3D" id="1.10.10.10">
    <property type="entry name" value="Winged helix-like DNA-binding domain superfamily/Winged helix DNA-binding domain"/>
    <property type="match status" value="1"/>
</dbReference>
<dbReference type="RefSeq" id="WP_190213952.1">
    <property type="nucleotide sequence ID" value="NZ_BNBO01000044.1"/>
</dbReference>
<proteinExistence type="predicted"/>
<evidence type="ECO:0000313" key="3">
    <source>
        <dbReference type="Proteomes" id="UP000617734"/>
    </source>
</evidence>
<dbReference type="InterPro" id="IPR036388">
    <property type="entry name" value="WH-like_DNA-bd_sf"/>
</dbReference>
<organism evidence="2 3">
    <name type="scientific">Kitasatospora indigofera</name>
    <dbReference type="NCBI Taxonomy" id="67307"/>
    <lineage>
        <taxon>Bacteria</taxon>
        <taxon>Bacillati</taxon>
        <taxon>Actinomycetota</taxon>
        <taxon>Actinomycetes</taxon>
        <taxon>Kitasatosporales</taxon>
        <taxon>Streptomycetaceae</taxon>
        <taxon>Kitasatospora</taxon>
    </lineage>
</organism>
<reference evidence="2" key="2">
    <citation type="submission" date="2020-09" db="EMBL/GenBank/DDBJ databases">
        <authorList>
            <person name="Sun Q."/>
            <person name="Ohkuma M."/>
        </authorList>
    </citation>
    <scope>NUCLEOTIDE SEQUENCE</scope>
    <source>
        <strain evidence="2">JCM 4646</strain>
    </source>
</reference>
<dbReference type="GO" id="GO:0006355">
    <property type="term" value="P:regulation of DNA-templated transcription"/>
    <property type="evidence" value="ECO:0007669"/>
    <property type="project" value="InterPro"/>
</dbReference>
<evidence type="ECO:0000259" key="1">
    <source>
        <dbReference type="PROSITE" id="PS50043"/>
    </source>
</evidence>
<dbReference type="SMART" id="SM00421">
    <property type="entry name" value="HTH_LUXR"/>
    <property type="match status" value="1"/>
</dbReference>
<name>A0A919L1Z6_9ACTN</name>
<dbReference type="PROSITE" id="PS50043">
    <property type="entry name" value="HTH_LUXR_2"/>
    <property type="match status" value="1"/>
</dbReference>
<dbReference type="InterPro" id="IPR051797">
    <property type="entry name" value="TrmB-like"/>
</dbReference>
<dbReference type="EMBL" id="BNBO01000044">
    <property type="protein sequence ID" value="GHH79856.1"/>
    <property type="molecule type" value="Genomic_DNA"/>
</dbReference>
<dbReference type="PANTHER" id="PTHR34293">
    <property type="entry name" value="HTH-TYPE TRANSCRIPTIONAL REGULATOR TRMBL2"/>
    <property type="match status" value="1"/>
</dbReference>
<dbReference type="Proteomes" id="UP000617734">
    <property type="component" value="Unassembled WGS sequence"/>
</dbReference>
<protein>
    <submittedName>
        <fullName evidence="2">Transcriptional regulator</fullName>
    </submittedName>
</protein>
<dbReference type="GeneID" id="95356222"/>
<dbReference type="AlphaFoldDB" id="A0A919L1Z6"/>
<feature type="domain" description="HTH luxR-type" evidence="1">
    <location>
        <begin position="262"/>
        <end position="327"/>
    </location>
</feature>
<dbReference type="InterPro" id="IPR000792">
    <property type="entry name" value="Tscrpt_reg_LuxR_C"/>
</dbReference>
<dbReference type="InterPro" id="IPR016032">
    <property type="entry name" value="Sig_transdc_resp-reg_C-effctor"/>
</dbReference>
<keyword evidence="3" id="KW-1185">Reference proteome</keyword>